<sequence length="140" mass="14571">MARGRAFDSNASGSGSRGGRGPARNARGRGGSIPPSSSGTSGASSYARRPVLPPSLPSAPSSSTPVSGPIQSPPAAQSPTVQEAVRSSSACLRRYERAGKRLGRILHSRESGRYLHKTGAVRLAVMEQDLLDTQAGQYLR</sequence>
<feature type="compositionally biased region" description="Low complexity" evidence="1">
    <location>
        <begin position="32"/>
        <end position="50"/>
    </location>
</feature>
<protein>
    <submittedName>
        <fullName evidence="2">Uncharacterized protein</fullName>
    </submittedName>
</protein>
<dbReference type="AlphaFoldDB" id="A0A067KY76"/>
<evidence type="ECO:0000313" key="3">
    <source>
        <dbReference type="Proteomes" id="UP000027138"/>
    </source>
</evidence>
<organism evidence="2 3">
    <name type="scientific">Jatropha curcas</name>
    <name type="common">Barbados nut</name>
    <dbReference type="NCBI Taxonomy" id="180498"/>
    <lineage>
        <taxon>Eukaryota</taxon>
        <taxon>Viridiplantae</taxon>
        <taxon>Streptophyta</taxon>
        <taxon>Embryophyta</taxon>
        <taxon>Tracheophyta</taxon>
        <taxon>Spermatophyta</taxon>
        <taxon>Magnoliopsida</taxon>
        <taxon>eudicotyledons</taxon>
        <taxon>Gunneridae</taxon>
        <taxon>Pentapetalae</taxon>
        <taxon>rosids</taxon>
        <taxon>fabids</taxon>
        <taxon>Malpighiales</taxon>
        <taxon>Euphorbiaceae</taxon>
        <taxon>Crotonoideae</taxon>
        <taxon>Jatropheae</taxon>
        <taxon>Jatropha</taxon>
    </lineage>
</organism>
<accession>A0A067KY76</accession>
<name>A0A067KY76_JATCU</name>
<evidence type="ECO:0000256" key="1">
    <source>
        <dbReference type="SAM" id="MobiDB-lite"/>
    </source>
</evidence>
<dbReference type="EMBL" id="KK914321">
    <property type="protein sequence ID" value="KDP41117.1"/>
    <property type="molecule type" value="Genomic_DNA"/>
</dbReference>
<dbReference type="Proteomes" id="UP000027138">
    <property type="component" value="Unassembled WGS sequence"/>
</dbReference>
<reference evidence="2 3" key="1">
    <citation type="journal article" date="2014" name="PLoS ONE">
        <title>Global Analysis of Gene Expression Profiles in Physic Nut (Jatropha curcas L.) Seedlings Exposed to Salt Stress.</title>
        <authorList>
            <person name="Zhang L."/>
            <person name="Zhang C."/>
            <person name="Wu P."/>
            <person name="Chen Y."/>
            <person name="Li M."/>
            <person name="Jiang H."/>
            <person name="Wu G."/>
        </authorList>
    </citation>
    <scope>NUCLEOTIDE SEQUENCE [LARGE SCALE GENOMIC DNA]</scope>
    <source>
        <strain evidence="3">cv. GZQX0401</strain>
        <tissue evidence="2">Young leaves</tissue>
    </source>
</reference>
<feature type="compositionally biased region" description="Polar residues" evidence="1">
    <location>
        <begin position="74"/>
        <end position="85"/>
    </location>
</feature>
<feature type="region of interest" description="Disordered" evidence="1">
    <location>
        <begin position="1"/>
        <end position="85"/>
    </location>
</feature>
<feature type="compositionally biased region" description="Low complexity" evidence="1">
    <location>
        <begin position="58"/>
        <end position="67"/>
    </location>
</feature>
<proteinExistence type="predicted"/>
<gene>
    <name evidence="2" type="ORF">JCGZ_03247</name>
</gene>
<keyword evidence="3" id="KW-1185">Reference proteome</keyword>
<evidence type="ECO:0000313" key="2">
    <source>
        <dbReference type="EMBL" id="KDP41117.1"/>
    </source>
</evidence>